<dbReference type="InterPro" id="IPR037873">
    <property type="entry name" value="BamE-like"/>
</dbReference>
<proteinExistence type="predicted"/>
<dbReference type="Pfam" id="PF04355">
    <property type="entry name" value="BamE"/>
    <property type="match status" value="1"/>
</dbReference>
<dbReference type="STRING" id="441112.SAMN04488094_10451"/>
<feature type="transmembrane region" description="Helical" evidence="3">
    <location>
        <begin position="12"/>
        <end position="32"/>
    </location>
</feature>
<keyword evidence="1" id="KW-0732">Signal</keyword>
<evidence type="ECO:0000313" key="6">
    <source>
        <dbReference type="Proteomes" id="UP000198728"/>
    </source>
</evidence>
<keyword evidence="3" id="KW-0812">Transmembrane</keyword>
<keyword evidence="6" id="KW-1185">Reference proteome</keyword>
<feature type="domain" description="Outer membrane protein assembly factor BamE" evidence="4">
    <location>
        <begin position="36"/>
        <end position="111"/>
    </location>
</feature>
<accession>A0A1I1IDP2</accession>
<dbReference type="GO" id="GO:0019867">
    <property type="term" value="C:outer membrane"/>
    <property type="evidence" value="ECO:0007669"/>
    <property type="project" value="InterPro"/>
</dbReference>
<keyword evidence="3" id="KW-1133">Transmembrane helix</keyword>
<dbReference type="Gene3D" id="3.30.1450.10">
    <property type="match status" value="1"/>
</dbReference>
<evidence type="ECO:0000256" key="1">
    <source>
        <dbReference type="ARBA" id="ARBA00022729"/>
    </source>
</evidence>
<keyword evidence="2 3" id="KW-0472">Membrane</keyword>
<reference evidence="5 6" key="1">
    <citation type="submission" date="2016-10" db="EMBL/GenBank/DDBJ databases">
        <authorList>
            <person name="de Groot N.N."/>
        </authorList>
    </citation>
    <scope>NUCLEOTIDE SEQUENCE [LARGE SCALE GENOMIC DNA]</scope>
    <source>
        <strain evidence="5 6">DSM 19548</strain>
    </source>
</reference>
<organism evidence="5 6">
    <name type="scientific">Tropicimonas isoalkanivorans</name>
    <dbReference type="NCBI Taxonomy" id="441112"/>
    <lineage>
        <taxon>Bacteria</taxon>
        <taxon>Pseudomonadati</taxon>
        <taxon>Pseudomonadota</taxon>
        <taxon>Alphaproteobacteria</taxon>
        <taxon>Rhodobacterales</taxon>
        <taxon>Roseobacteraceae</taxon>
        <taxon>Tropicimonas</taxon>
    </lineage>
</organism>
<dbReference type="AlphaFoldDB" id="A0A1I1IDP2"/>
<sequence length="155" mass="17025">MGRQCRADRGRRVRAICAAVAMLAVGACSPIYRDHGYVPTDEVLSQVAVGVDTRETVAETVGTPSSSGVLKDSGYYYVSQRMRTYTYHEPEIIDRQIVAISFDQRGVVSNIERFTLQDGNVVALSRRVTDSNIESLGFLAQLFGNVGRFDIGSNL</sequence>
<dbReference type="EMBL" id="FOLG01000004">
    <property type="protein sequence ID" value="SFC34509.1"/>
    <property type="molecule type" value="Genomic_DNA"/>
</dbReference>
<evidence type="ECO:0000313" key="5">
    <source>
        <dbReference type="EMBL" id="SFC34509.1"/>
    </source>
</evidence>
<evidence type="ECO:0000259" key="4">
    <source>
        <dbReference type="Pfam" id="PF04355"/>
    </source>
</evidence>
<dbReference type="Proteomes" id="UP000198728">
    <property type="component" value="Unassembled WGS sequence"/>
</dbReference>
<dbReference type="InterPro" id="IPR007450">
    <property type="entry name" value="BamE_dom"/>
</dbReference>
<dbReference type="OrthoDB" id="7203955at2"/>
<evidence type="ECO:0000256" key="2">
    <source>
        <dbReference type="ARBA" id="ARBA00023136"/>
    </source>
</evidence>
<name>A0A1I1IDP2_9RHOB</name>
<dbReference type="PROSITE" id="PS51257">
    <property type="entry name" value="PROKAR_LIPOPROTEIN"/>
    <property type="match status" value="1"/>
</dbReference>
<evidence type="ECO:0000256" key="3">
    <source>
        <dbReference type="SAM" id="Phobius"/>
    </source>
</evidence>
<gene>
    <name evidence="5" type="ORF">SAMN04488094_10451</name>
</gene>
<protein>
    <submittedName>
        <fullName evidence="5">Beta-barrel assembly machine subunit BamE</fullName>
    </submittedName>
</protein>